<feature type="domain" description="DUF4349" evidence="4">
    <location>
        <begin position="69"/>
        <end position="281"/>
    </location>
</feature>
<dbReference type="OrthoDB" id="5381491at2"/>
<keyword evidence="3" id="KW-0732">Signal</keyword>
<name>A0A4R3NB44_9BACI</name>
<evidence type="ECO:0000313" key="6">
    <source>
        <dbReference type="Proteomes" id="UP000294650"/>
    </source>
</evidence>
<keyword evidence="2" id="KW-0812">Transmembrane</keyword>
<gene>
    <name evidence="5" type="ORF">EDD68_101215</name>
</gene>
<accession>A0A4R3NB44</accession>
<evidence type="ECO:0000313" key="5">
    <source>
        <dbReference type="EMBL" id="TCT26859.1"/>
    </source>
</evidence>
<keyword evidence="6" id="KW-1185">Reference proteome</keyword>
<dbReference type="RefSeq" id="WP_132370250.1">
    <property type="nucleotide sequence ID" value="NZ_SMAN01000001.1"/>
</dbReference>
<dbReference type="InterPro" id="IPR025645">
    <property type="entry name" value="DUF4349"/>
</dbReference>
<dbReference type="Proteomes" id="UP000294650">
    <property type="component" value="Unassembled WGS sequence"/>
</dbReference>
<organism evidence="5 6">
    <name type="scientific">Melghiribacillus thermohalophilus</name>
    <dbReference type="NCBI Taxonomy" id="1324956"/>
    <lineage>
        <taxon>Bacteria</taxon>
        <taxon>Bacillati</taxon>
        <taxon>Bacillota</taxon>
        <taxon>Bacilli</taxon>
        <taxon>Bacillales</taxon>
        <taxon>Bacillaceae</taxon>
        <taxon>Melghiribacillus</taxon>
    </lineage>
</organism>
<comment type="caution">
    <text evidence="5">The sequence shown here is derived from an EMBL/GenBank/DDBJ whole genome shotgun (WGS) entry which is preliminary data.</text>
</comment>
<evidence type="ECO:0000259" key="4">
    <source>
        <dbReference type="Pfam" id="PF14257"/>
    </source>
</evidence>
<reference evidence="5 6" key="1">
    <citation type="submission" date="2019-03" db="EMBL/GenBank/DDBJ databases">
        <title>Genomic Encyclopedia of Type Strains, Phase IV (KMG-IV): sequencing the most valuable type-strain genomes for metagenomic binning, comparative biology and taxonomic classification.</title>
        <authorList>
            <person name="Goeker M."/>
        </authorList>
    </citation>
    <scope>NUCLEOTIDE SEQUENCE [LARGE SCALE GENOMIC DNA]</scope>
    <source>
        <strain evidence="5 6">DSM 25894</strain>
    </source>
</reference>
<keyword evidence="1" id="KW-0175">Coiled coil</keyword>
<feature type="chain" id="PRO_5039604843" evidence="3">
    <location>
        <begin position="22"/>
        <end position="297"/>
    </location>
</feature>
<dbReference type="EMBL" id="SMAN01000001">
    <property type="protein sequence ID" value="TCT26859.1"/>
    <property type="molecule type" value="Genomic_DNA"/>
</dbReference>
<protein>
    <submittedName>
        <fullName evidence="5">Uncharacterized protein DUF4349</fullName>
    </submittedName>
</protein>
<keyword evidence="2" id="KW-1133">Transmembrane helix</keyword>
<feature type="signal peptide" evidence="3">
    <location>
        <begin position="1"/>
        <end position="21"/>
    </location>
</feature>
<keyword evidence="2" id="KW-0472">Membrane</keyword>
<proteinExistence type="predicted"/>
<evidence type="ECO:0000256" key="1">
    <source>
        <dbReference type="SAM" id="Coils"/>
    </source>
</evidence>
<feature type="coiled-coil region" evidence="1">
    <location>
        <begin position="185"/>
        <end position="212"/>
    </location>
</feature>
<dbReference type="Pfam" id="PF14257">
    <property type="entry name" value="DUF4349"/>
    <property type="match status" value="1"/>
</dbReference>
<dbReference type="PROSITE" id="PS51257">
    <property type="entry name" value="PROKAR_LIPOPROTEIN"/>
    <property type="match status" value="1"/>
</dbReference>
<feature type="transmembrane region" description="Helical" evidence="2">
    <location>
        <begin position="257"/>
        <end position="286"/>
    </location>
</feature>
<sequence>MKYIKLYIIATFLWFTASCSSQDHGMKDESGDASAQENHVEEQANLDVADRSNDAEVPAESNDTHALERMVMYNVHLRISVKQIDSAIDEISLLTNKQNGYIVHSSVRNNGRNQRGNMQVRIPNDQLERFIEELKAISEKILENEKQGKDVTEEYVDLTSRLKAKRAVEMRLLEFMAQAEKTEDLLQISRDLERVQGEIESMEGRKNYLENRTDYAEVTIILEDISVQVPGIAEEDLQTRERMKQAFIQSINGIAKFFSVLAVLVVGYSPFIMLFLLIGGGGWMIYRRTNRKANRPE</sequence>
<evidence type="ECO:0000256" key="3">
    <source>
        <dbReference type="SAM" id="SignalP"/>
    </source>
</evidence>
<evidence type="ECO:0000256" key="2">
    <source>
        <dbReference type="SAM" id="Phobius"/>
    </source>
</evidence>
<dbReference type="AlphaFoldDB" id="A0A4R3NB44"/>